<dbReference type="Proteomes" id="UP000326953">
    <property type="component" value="Unassembled WGS sequence"/>
</dbReference>
<organism evidence="2 3">
    <name type="scientific">Pseudomonas fluorescens</name>
    <dbReference type="NCBI Taxonomy" id="294"/>
    <lineage>
        <taxon>Bacteria</taxon>
        <taxon>Pseudomonadati</taxon>
        <taxon>Pseudomonadota</taxon>
        <taxon>Gammaproteobacteria</taxon>
        <taxon>Pseudomonadales</taxon>
        <taxon>Pseudomonadaceae</taxon>
        <taxon>Pseudomonas</taxon>
    </lineage>
</organism>
<reference evidence="2 3" key="1">
    <citation type="submission" date="2019-09" db="EMBL/GenBank/DDBJ databases">
        <authorList>
            <person name="Chandra G."/>
            <person name="Truman W A."/>
        </authorList>
    </citation>
    <scope>NUCLEOTIDE SEQUENCE [LARGE SCALE GENOMIC DNA]</scope>
    <source>
        <strain evidence="2">PS662</strain>
    </source>
</reference>
<evidence type="ECO:0000259" key="1">
    <source>
        <dbReference type="Pfam" id="PF20178"/>
    </source>
</evidence>
<accession>A0A5E6T341</accession>
<dbReference type="AlphaFoldDB" id="A0A5E6T341"/>
<proteinExistence type="predicted"/>
<protein>
    <recommendedName>
        <fullName evidence="1">Dermonecrotic toxin N-terminal domain-containing protein</fullName>
    </recommendedName>
</protein>
<name>A0A5E6T341_PSEFL</name>
<evidence type="ECO:0000313" key="3">
    <source>
        <dbReference type="Proteomes" id="UP000326953"/>
    </source>
</evidence>
<sequence>MSENTAPSAVDVLSQLVAGPSLTEVASKALRPALKKLYPDLEIDPQLAMVMTPSWWIEDDRVVPGPLQIESLTDILVRLGLSGTSVTFIDGEHFLTLQPAVEPATHLPVKIDAIGLLINELAPLLFVAYQEQQVDFWSEPTRAGDLRWYQLSDSLRGLWNANLPVGWDADQQAMAKAVYTTPDKQQRQATDPFKTRACLIDIDQADGAGRTHLDVLDTAVLVGSLGDRTLILTHSVTRGFLHFDSFDALGQALSQSHLTGTSGSSLNWRLVEPEGNFFDHQACTLIALEADAIGAINFFQTSAKADAYPHLGTAGSSDEPPARLKPHFDRMQPLLPSWMEQASPTDQASYSRHLMDLTLLQHRNGGKTFQGEVPDIHAFTLDTLGNQMRKEHPQASTVKLDTIEITITSLVVWGTFVLPGQTETLTLSLTELALQNLAGLPRGIRTVRFTDDSPVPAWMTPDYLEKLVTTVNIGATYPQMLKTRLLDNLTQARELKRLYTAQLPVELSLLALQHKIRGQAGLDEQGYRYVIAAFAATAPDRKVDGQEIVIRPLAFIPPHRADTTPDKVANMFLIGPRDADKGPCLLYRPLLNPPLLQYPSRSNVLYAITHSRSLRESVLAWLPDKARFNYSQYVFPAKLPSIWIVPQLLVDPTVALDMRGPVSLSTTAIEKDLLDTLFDATVQAMITQADRQSVSNAEARWATLKQGGWLMFNAALPFLGRTVGAAAWIWQMMDDLQALSDAANEEQARLDWTALTDILMTLGMVLAHRAATRAPPSRTTAATEKTPVSLPEKLPTKVIPETVKTVRLPDITGHELSAAHETSLNAINALNRSQPGMASVLDNLKIPKPAVLGKPVEVGAYRHLQAHEHKWYAQVGERWFEVVINDNEQVQIIDSRQQPARIGPLLTHTASGQWVVDLRLRLRGGGPGGRLKKMQQENRAKLSEKRAAITAFDQRQDAMQKERTAAHKLMLDALPEAAASSRKQFLDKMDSQFKEYEAHIQELKALNTLEPIPNFRTAMIDRLSLQLFLTQAWLGGVLRSFEVACRQRWPWSTKKTLRHRQSALRPSKR</sequence>
<dbReference type="EMBL" id="CABVHK010000008">
    <property type="protein sequence ID" value="VVM87739.1"/>
    <property type="molecule type" value="Genomic_DNA"/>
</dbReference>
<dbReference type="Pfam" id="PF20178">
    <property type="entry name" value="ToxA_N"/>
    <property type="match status" value="1"/>
</dbReference>
<feature type="domain" description="Dermonecrotic toxin N-terminal" evidence="1">
    <location>
        <begin position="372"/>
        <end position="609"/>
    </location>
</feature>
<evidence type="ECO:0000313" key="2">
    <source>
        <dbReference type="EMBL" id="VVM87739.1"/>
    </source>
</evidence>
<dbReference type="RefSeq" id="WP_318181499.1">
    <property type="nucleotide sequence ID" value="NZ_CABVHK010000008.1"/>
</dbReference>
<gene>
    <name evidence="2" type="ORF">PS662_02662</name>
</gene>
<dbReference type="InterPro" id="IPR046673">
    <property type="entry name" value="ToxA_N"/>
</dbReference>